<dbReference type="Proteomes" id="UP000554482">
    <property type="component" value="Unassembled WGS sequence"/>
</dbReference>
<comment type="caution">
    <text evidence="8">The sequence shown here is derived from an EMBL/GenBank/DDBJ whole genome shotgun (WGS) entry which is preliminary data.</text>
</comment>
<feature type="non-terminal residue" evidence="8">
    <location>
        <position position="1"/>
    </location>
</feature>
<proteinExistence type="inferred from homology"/>
<evidence type="ECO:0000256" key="1">
    <source>
        <dbReference type="ARBA" id="ARBA00004173"/>
    </source>
</evidence>
<evidence type="ECO:0000256" key="3">
    <source>
        <dbReference type="ARBA" id="ARBA00022946"/>
    </source>
</evidence>
<organism evidence="8 9">
    <name type="scientific">Thalictrum thalictroides</name>
    <name type="common">Rue-anemone</name>
    <name type="synonym">Anemone thalictroides</name>
    <dbReference type="NCBI Taxonomy" id="46969"/>
    <lineage>
        <taxon>Eukaryota</taxon>
        <taxon>Viridiplantae</taxon>
        <taxon>Streptophyta</taxon>
        <taxon>Embryophyta</taxon>
        <taxon>Tracheophyta</taxon>
        <taxon>Spermatophyta</taxon>
        <taxon>Magnoliopsida</taxon>
        <taxon>Ranunculales</taxon>
        <taxon>Ranunculaceae</taxon>
        <taxon>Thalictroideae</taxon>
        <taxon>Thalictrum</taxon>
    </lineage>
</organism>
<accession>A0A7J6VTS0</accession>
<evidence type="ECO:0000256" key="6">
    <source>
        <dbReference type="ARBA" id="ARBA00044735"/>
    </source>
</evidence>
<keyword evidence="9" id="KW-1185">Reference proteome</keyword>
<feature type="domain" description="Complex 1 LYR protein" evidence="7">
    <location>
        <begin position="7"/>
        <end position="59"/>
    </location>
</feature>
<sequence length="203" mass="22765">AFIVRSQVLKLYRKALRISCRAPSHSKDELRQEIRQEMEKNRHCNDKQRIRFLISEGKERGTLVNPHCASCSLLNESISHIFLHCPTALQLWSELLQPCRGCYTLILTADSVEELLIAWVCTWVNAFGISYRMGLSGHCGGCVMKGFSGAEWCQWSAYSLKLRPLCGTGWVLGQVDGTTSFRIWCFAGLSSSMGCSLGVGHLF</sequence>
<dbReference type="OrthoDB" id="74240at2759"/>
<dbReference type="PANTHER" id="PTHR13675">
    <property type="entry name" value="LYR MOTIF-CONTAINING PROTEIN 2"/>
    <property type="match status" value="1"/>
</dbReference>
<evidence type="ECO:0000259" key="7">
    <source>
        <dbReference type="Pfam" id="PF05347"/>
    </source>
</evidence>
<keyword evidence="3" id="KW-0809">Transit peptide</keyword>
<reference evidence="8 9" key="1">
    <citation type="submission" date="2020-06" db="EMBL/GenBank/DDBJ databases">
        <title>Transcriptomic and genomic resources for Thalictrum thalictroides and T. hernandezii: Facilitating candidate gene discovery in an emerging model plant lineage.</title>
        <authorList>
            <person name="Arias T."/>
            <person name="Riano-Pachon D.M."/>
            <person name="Di Stilio V.S."/>
        </authorList>
    </citation>
    <scope>NUCLEOTIDE SEQUENCE [LARGE SCALE GENOMIC DNA]</scope>
    <source>
        <strain evidence="9">cv. WT478/WT964</strain>
        <tissue evidence="8">Leaves</tissue>
    </source>
</reference>
<keyword evidence="4" id="KW-0496">Mitochondrion</keyword>
<comment type="subcellular location">
    <subcellularLocation>
        <location evidence="1">Mitochondrion</location>
    </subcellularLocation>
</comment>
<name>A0A7J6VTS0_THATH</name>
<dbReference type="Pfam" id="PF05347">
    <property type="entry name" value="Complex1_LYR"/>
    <property type="match status" value="1"/>
</dbReference>
<dbReference type="PANTHER" id="PTHR13675:SF0">
    <property type="entry name" value="LYR MOTIF-CONTAINING PROTEIN 2"/>
    <property type="match status" value="1"/>
</dbReference>
<dbReference type="InterPro" id="IPR008011">
    <property type="entry name" value="Complex1_LYR_dom"/>
</dbReference>
<dbReference type="CDD" id="cd20262">
    <property type="entry name" value="Complex1_LYR_LYRM2"/>
    <property type="match status" value="1"/>
</dbReference>
<protein>
    <recommendedName>
        <fullName evidence="5">LYR motif-containing protein 2</fullName>
    </recommendedName>
</protein>
<evidence type="ECO:0000256" key="5">
    <source>
        <dbReference type="ARBA" id="ARBA00026235"/>
    </source>
</evidence>
<dbReference type="EMBL" id="JABWDY010026954">
    <property type="protein sequence ID" value="KAF5188283.1"/>
    <property type="molecule type" value="Genomic_DNA"/>
</dbReference>
<comment type="function">
    <text evidence="6">Involved in efficient integration of the N-module into mitochondrial respiratory chain complex I.</text>
</comment>
<evidence type="ECO:0000256" key="4">
    <source>
        <dbReference type="ARBA" id="ARBA00023128"/>
    </source>
</evidence>
<evidence type="ECO:0000313" key="8">
    <source>
        <dbReference type="EMBL" id="KAF5188283.1"/>
    </source>
</evidence>
<gene>
    <name evidence="8" type="ORF">FRX31_022130</name>
</gene>
<dbReference type="InterPro" id="IPR045293">
    <property type="entry name" value="Complex1_LYR_LYRM2"/>
</dbReference>
<dbReference type="AlphaFoldDB" id="A0A7J6VTS0"/>
<dbReference type="GO" id="GO:0005739">
    <property type="term" value="C:mitochondrion"/>
    <property type="evidence" value="ECO:0007669"/>
    <property type="project" value="UniProtKB-SubCell"/>
</dbReference>
<evidence type="ECO:0000313" key="9">
    <source>
        <dbReference type="Proteomes" id="UP000554482"/>
    </source>
</evidence>
<evidence type="ECO:0000256" key="2">
    <source>
        <dbReference type="ARBA" id="ARBA00009508"/>
    </source>
</evidence>
<comment type="similarity">
    <text evidence="2">Belongs to the complex I LYR family.</text>
</comment>